<dbReference type="AlphaFoldDB" id="A0A388T8Q5"/>
<comment type="function">
    <text evidence="7">May play a role in DNA repair. It seems to be involved in an RecBC-independent recombinational process of DNA repair. It may act with RecF and RecO.</text>
</comment>
<evidence type="ECO:0000256" key="2">
    <source>
        <dbReference type="ARBA" id="ARBA00022763"/>
    </source>
</evidence>
<dbReference type="Gene3D" id="3.30.60.80">
    <property type="match status" value="1"/>
</dbReference>
<evidence type="ECO:0000256" key="7">
    <source>
        <dbReference type="HAMAP-Rule" id="MF_00017"/>
    </source>
</evidence>
<dbReference type="SUPFAM" id="SSF111304">
    <property type="entry name" value="Recombination protein RecR"/>
    <property type="match status" value="1"/>
</dbReference>
<dbReference type="Gene3D" id="1.10.8.420">
    <property type="entry name" value="RecR Domain 1"/>
    <property type="match status" value="1"/>
</dbReference>
<dbReference type="GO" id="GO:0006310">
    <property type="term" value="P:DNA recombination"/>
    <property type="evidence" value="ECO:0007669"/>
    <property type="project" value="UniProtKB-UniRule"/>
</dbReference>
<keyword evidence="5 7" id="KW-0233">DNA recombination</keyword>
<evidence type="ECO:0000256" key="4">
    <source>
        <dbReference type="ARBA" id="ARBA00022833"/>
    </source>
</evidence>
<dbReference type="NCBIfam" id="TIGR00615">
    <property type="entry name" value="recR"/>
    <property type="match status" value="1"/>
</dbReference>
<dbReference type="Pfam" id="PF13662">
    <property type="entry name" value="Toprim_4"/>
    <property type="match status" value="1"/>
</dbReference>
<dbReference type="PROSITE" id="PS50880">
    <property type="entry name" value="TOPRIM"/>
    <property type="match status" value="1"/>
</dbReference>
<evidence type="ECO:0000256" key="6">
    <source>
        <dbReference type="ARBA" id="ARBA00023204"/>
    </source>
</evidence>
<dbReference type="Gene3D" id="6.10.250.240">
    <property type="match status" value="1"/>
</dbReference>
<dbReference type="Proteomes" id="UP000269352">
    <property type="component" value="Unassembled WGS sequence"/>
</dbReference>
<keyword evidence="4 7" id="KW-0862">Zinc</keyword>
<feature type="domain" description="Toprim" evidence="8">
    <location>
        <begin position="77"/>
        <end position="171"/>
    </location>
</feature>
<dbReference type="InterPro" id="IPR000093">
    <property type="entry name" value="DNA_Rcmb_RecR"/>
</dbReference>
<evidence type="ECO:0000313" key="9">
    <source>
        <dbReference type="EMBL" id="GBR72584.1"/>
    </source>
</evidence>
<dbReference type="InterPro" id="IPR034137">
    <property type="entry name" value="TOPRIM_RecR"/>
</dbReference>
<dbReference type="Pfam" id="PF21176">
    <property type="entry name" value="RecR_HhH"/>
    <property type="match status" value="1"/>
</dbReference>
<gene>
    <name evidence="7 9" type="primary">recR</name>
    <name evidence="9" type="ORF">NO1_0092</name>
</gene>
<dbReference type="Gene3D" id="3.40.1360.10">
    <property type="match status" value="1"/>
</dbReference>
<comment type="similarity">
    <text evidence="7">Belongs to the RecR family.</text>
</comment>
<dbReference type="SMART" id="SM00493">
    <property type="entry name" value="TOPRIM"/>
    <property type="match status" value="1"/>
</dbReference>
<dbReference type="Pfam" id="PF02132">
    <property type="entry name" value="RecR_ZnF"/>
    <property type="match status" value="1"/>
</dbReference>
<dbReference type="CDD" id="cd01025">
    <property type="entry name" value="TOPRIM_recR"/>
    <property type="match status" value="1"/>
</dbReference>
<comment type="caution">
    <text evidence="9">The sequence shown here is derived from an EMBL/GenBank/DDBJ whole genome shotgun (WGS) entry which is preliminary data.</text>
</comment>
<evidence type="ECO:0000256" key="1">
    <source>
        <dbReference type="ARBA" id="ARBA00022723"/>
    </source>
</evidence>
<dbReference type="PANTHER" id="PTHR30446:SF0">
    <property type="entry name" value="RECOMBINATION PROTEIN RECR"/>
    <property type="match status" value="1"/>
</dbReference>
<name>A0A388T8Q5_TERA1</name>
<dbReference type="InterPro" id="IPR006171">
    <property type="entry name" value="TOPRIM_dom"/>
</dbReference>
<sequence>MGPLDELAKYFQKMPSVGARSAQRLAFFILSQSPAWVNDFTQALQAVKKNVRYCSECHNITLQDPCEICRDQTRDRALLCVVAEPRDSQALEKVGYKGLYHILGGLLSPLDNITPEVLRIEELVRKIRGGAFREVFFALDPTVEGEATIMYISELLKDCAVKLTRLAYGLSTGANIDYADELTLTRAYEGRVAIN</sequence>
<keyword evidence="1 7" id="KW-0479">Metal-binding</keyword>
<keyword evidence="6 7" id="KW-0234">DNA repair</keyword>
<evidence type="ECO:0000256" key="5">
    <source>
        <dbReference type="ARBA" id="ARBA00023172"/>
    </source>
</evidence>
<proteinExistence type="inferred from homology"/>
<dbReference type="GO" id="GO:0006281">
    <property type="term" value="P:DNA repair"/>
    <property type="evidence" value="ECO:0007669"/>
    <property type="project" value="UniProtKB-UniRule"/>
</dbReference>
<dbReference type="PANTHER" id="PTHR30446">
    <property type="entry name" value="RECOMBINATION PROTEIN RECR"/>
    <property type="match status" value="1"/>
</dbReference>
<organism evidence="9 10">
    <name type="scientific">Termititenax aidoneus</name>
    <dbReference type="NCBI Taxonomy" id="2218524"/>
    <lineage>
        <taxon>Bacteria</taxon>
        <taxon>Bacillati</taxon>
        <taxon>Candidatus Margulisiibacteriota</taxon>
        <taxon>Candidatus Termititenacia</taxon>
        <taxon>Candidatus Termititenacales</taxon>
        <taxon>Candidatus Termititenacaceae</taxon>
        <taxon>Candidatus Termititenax</taxon>
    </lineage>
</organism>
<protein>
    <recommendedName>
        <fullName evidence="7">Recombination protein RecR</fullName>
    </recommendedName>
</protein>
<evidence type="ECO:0000259" key="8">
    <source>
        <dbReference type="PROSITE" id="PS50880"/>
    </source>
</evidence>
<dbReference type="InterPro" id="IPR023627">
    <property type="entry name" value="Rcmb_RecR"/>
</dbReference>
<dbReference type="GO" id="GO:0008270">
    <property type="term" value="F:zinc ion binding"/>
    <property type="evidence" value="ECO:0007669"/>
    <property type="project" value="UniProtKB-KW"/>
</dbReference>
<feature type="zinc finger region" description="C4-type" evidence="7">
    <location>
        <begin position="54"/>
        <end position="69"/>
    </location>
</feature>
<reference evidence="9 10" key="1">
    <citation type="journal article" date="2019" name="ISME J.">
        <title>Genome analyses of uncultured TG2/ZB3 bacteria in 'Margulisbacteria' specifically attached to ectosymbiotic spirochetes of protists in the termite gut.</title>
        <authorList>
            <person name="Utami Y.D."/>
            <person name="Kuwahara H."/>
            <person name="Igai K."/>
            <person name="Murakami T."/>
            <person name="Sugaya K."/>
            <person name="Morikawa T."/>
            <person name="Nagura Y."/>
            <person name="Yuki M."/>
            <person name="Deevong P."/>
            <person name="Inoue T."/>
            <person name="Kihara K."/>
            <person name="Lo N."/>
            <person name="Yamada A."/>
            <person name="Ohkuma M."/>
            <person name="Hongoh Y."/>
        </authorList>
    </citation>
    <scope>NUCLEOTIDE SEQUENCE [LARGE SCALE GENOMIC DNA]</scope>
    <source>
        <strain evidence="9">NkOx7-01</strain>
    </source>
</reference>
<dbReference type="EMBL" id="BGZN01000001">
    <property type="protein sequence ID" value="GBR72584.1"/>
    <property type="molecule type" value="Genomic_DNA"/>
</dbReference>
<keyword evidence="3 7" id="KW-0863">Zinc-finger</keyword>
<dbReference type="PROSITE" id="PS01300">
    <property type="entry name" value="RECR"/>
    <property type="match status" value="1"/>
</dbReference>
<dbReference type="Pfam" id="PF21175">
    <property type="entry name" value="RecR_C"/>
    <property type="match status" value="1"/>
</dbReference>
<keyword evidence="2 7" id="KW-0227">DNA damage</keyword>
<dbReference type="InterPro" id="IPR015967">
    <property type="entry name" value="Rcmb_RecR_Znf"/>
</dbReference>
<evidence type="ECO:0000256" key="3">
    <source>
        <dbReference type="ARBA" id="ARBA00022771"/>
    </source>
</evidence>
<accession>A0A388T8Q5</accession>
<evidence type="ECO:0000313" key="10">
    <source>
        <dbReference type="Proteomes" id="UP000269352"/>
    </source>
</evidence>
<dbReference type="HAMAP" id="MF_00017">
    <property type="entry name" value="RecR"/>
    <property type="match status" value="1"/>
</dbReference>
<dbReference type="GO" id="GO:0003677">
    <property type="term" value="F:DNA binding"/>
    <property type="evidence" value="ECO:0007669"/>
    <property type="project" value="UniProtKB-UniRule"/>
</dbReference>
<keyword evidence="10" id="KW-1185">Reference proteome</keyword>